<dbReference type="PANTHER" id="PTHR44051:SF8">
    <property type="entry name" value="GLUTATHIONE S-TRANSFERASE GSTA"/>
    <property type="match status" value="1"/>
</dbReference>
<feature type="domain" description="GST C-terminal" evidence="3">
    <location>
        <begin position="91"/>
        <end position="216"/>
    </location>
</feature>
<dbReference type="AlphaFoldDB" id="A0AAW1S6C8"/>
<dbReference type="SUPFAM" id="SSF47616">
    <property type="entry name" value="GST C-terminal domain-like"/>
    <property type="match status" value="1"/>
</dbReference>
<dbReference type="SFLD" id="SFLDG00358">
    <property type="entry name" value="Main_(cytGST)"/>
    <property type="match status" value="1"/>
</dbReference>
<name>A0AAW1S6C8_9CHLO</name>
<accession>A0AAW1S6C8</accession>
<dbReference type="Pfam" id="PF13409">
    <property type="entry name" value="GST_N_2"/>
    <property type="match status" value="1"/>
</dbReference>
<protein>
    <recommendedName>
        <fullName evidence="6">Glutathione S-transferase</fullName>
    </recommendedName>
</protein>
<dbReference type="SFLD" id="SFLDS00019">
    <property type="entry name" value="Glutathione_Transferase_(cytos"/>
    <property type="match status" value="1"/>
</dbReference>
<dbReference type="Gene3D" id="1.20.1050.10">
    <property type="match status" value="1"/>
</dbReference>
<dbReference type="Pfam" id="PF00043">
    <property type="entry name" value="GST_C"/>
    <property type="match status" value="1"/>
</dbReference>
<evidence type="ECO:0008006" key="6">
    <source>
        <dbReference type="Google" id="ProtNLM"/>
    </source>
</evidence>
<keyword evidence="5" id="KW-1185">Reference proteome</keyword>
<evidence type="ECO:0000259" key="2">
    <source>
        <dbReference type="PROSITE" id="PS50404"/>
    </source>
</evidence>
<evidence type="ECO:0000313" key="5">
    <source>
        <dbReference type="Proteomes" id="UP001438707"/>
    </source>
</evidence>
<evidence type="ECO:0000313" key="4">
    <source>
        <dbReference type="EMBL" id="KAK9841142.1"/>
    </source>
</evidence>
<dbReference type="PANTHER" id="PTHR44051">
    <property type="entry name" value="GLUTATHIONE S-TRANSFERASE-RELATED"/>
    <property type="match status" value="1"/>
</dbReference>
<feature type="domain" description="GST N-terminal" evidence="2">
    <location>
        <begin position="4"/>
        <end position="88"/>
    </location>
</feature>
<proteinExistence type="inferred from homology"/>
<evidence type="ECO:0000259" key="3">
    <source>
        <dbReference type="PROSITE" id="PS50405"/>
    </source>
</evidence>
<dbReference type="InterPro" id="IPR004046">
    <property type="entry name" value="GST_C"/>
</dbReference>
<dbReference type="InterPro" id="IPR040079">
    <property type="entry name" value="Glutathione_S-Trfase"/>
</dbReference>
<dbReference type="InterPro" id="IPR036249">
    <property type="entry name" value="Thioredoxin-like_sf"/>
</dbReference>
<gene>
    <name evidence="4" type="ORF">WJX74_000682</name>
</gene>
<evidence type="ECO:0000256" key="1">
    <source>
        <dbReference type="ARBA" id="ARBA00007409"/>
    </source>
</evidence>
<dbReference type="PROSITE" id="PS50405">
    <property type="entry name" value="GST_CTER"/>
    <property type="match status" value="1"/>
</dbReference>
<dbReference type="Proteomes" id="UP001438707">
    <property type="component" value="Unassembled WGS sequence"/>
</dbReference>
<dbReference type="CDD" id="cd03048">
    <property type="entry name" value="GST_N_Ure2p_like"/>
    <property type="match status" value="1"/>
</dbReference>
<sequence>MTSSKPYTLYTSGTPNGWKVTILLEELGVGYNLHPVSIFKGEQKEEWFRKINPNARIPALVDHDAGDTRVFESGAIMWYLATKHLKYFPQGLKEQAETMSWLMWQMGGLGPMQGQAAHFLRFAKEKIPYGISRYQNETDRLYQVLDTLLEGKEWLSNNEYSIADMATFPWVYAAAIAGISMDDKPNLQKWVDRCMARPATSKGLDVPEPNPMKTSVGDPEAFQKRIADVQKISIVEKMQTVAGPGSLHCQARGDMKRPIAQQHTRHPSCGMSAPKKRYVQMFLRK</sequence>
<dbReference type="InterPro" id="IPR004045">
    <property type="entry name" value="Glutathione_S-Trfase_N"/>
</dbReference>
<dbReference type="Gene3D" id="3.40.30.10">
    <property type="entry name" value="Glutaredoxin"/>
    <property type="match status" value="1"/>
</dbReference>
<dbReference type="SFLD" id="SFLDG01151">
    <property type="entry name" value="Main.2:_Nu-like"/>
    <property type="match status" value="1"/>
</dbReference>
<organism evidence="4 5">
    <name type="scientific">Apatococcus lobatus</name>
    <dbReference type="NCBI Taxonomy" id="904363"/>
    <lineage>
        <taxon>Eukaryota</taxon>
        <taxon>Viridiplantae</taxon>
        <taxon>Chlorophyta</taxon>
        <taxon>core chlorophytes</taxon>
        <taxon>Trebouxiophyceae</taxon>
        <taxon>Chlorellales</taxon>
        <taxon>Chlorellaceae</taxon>
        <taxon>Apatococcus</taxon>
    </lineage>
</organism>
<comment type="caution">
    <text evidence="4">The sequence shown here is derived from an EMBL/GenBank/DDBJ whole genome shotgun (WGS) entry which is preliminary data.</text>
</comment>
<dbReference type="PROSITE" id="PS50404">
    <property type="entry name" value="GST_NTER"/>
    <property type="match status" value="1"/>
</dbReference>
<dbReference type="SUPFAM" id="SSF52833">
    <property type="entry name" value="Thioredoxin-like"/>
    <property type="match status" value="1"/>
</dbReference>
<comment type="similarity">
    <text evidence="1">Belongs to the GST superfamily.</text>
</comment>
<dbReference type="InterPro" id="IPR036282">
    <property type="entry name" value="Glutathione-S-Trfase_C_sf"/>
</dbReference>
<reference evidence="4 5" key="1">
    <citation type="journal article" date="2024" name="Nat. Commun.">
        <title>Phylogenomics reveals the evolutionary origins of lichenization in chlorophyte algae.</title>
        <authorList>
            <person name="Puginier C."/>
            <person name="Libourel C."/>
            <person name="Otte J."/>
            <person name="Skaloud P."/>
            <person name="Haon M."/>
            <person name="Grisel S."/>
            <person name="Petersen M."/>
            <person name="Berrin J.G."/>
            <person name="Delaux P.M."/>
            <person name="Dal Grande F."/>
            <person name="Keller J."/>
        </authorList>
    </citation>
    <scope>NUCLEOTIDE SEQUENCE [LARGE SCALE GENOMIC DNA]</scope>
    <source>
        <strain evidence="4 5">SAG 2145</strain>
    </source>
</reference>
<dbReference type="EMBL" id="JALJOS010000003">
    <property type="protein sequence ID" value="KAK9841142.1"/>
    <property type="molecule type" value="Genomic_DNA"/>
</dbReference>
<dbReference type="InterPro" id="IPR010987">
    <property type="entry name" value="Glutathione-S-Trfase_C-like"/>
</dbReference>